<comment type="caution">
    <text evidence="3">The sequence shown here is derived from an EMBL/GenBank/DDBJ whole genome shotgun (WGS) entry which is preliminary data.</text>
</comment>
<gene>
    <name evidence="4" type="ORF">PGT21_016117</name>
    <name evidence="5" type="ORF">PGT21_017986</name>
    <name evidence="6" type="ORF">PGT21_018010</name>
    <name evidence="3" type="ORF">PGTUg99_009443</name>
</gene>
<keyword evidence="7" id="KW-1185">Reference proteome</keyword>
<keyword evidence="2" id="KW-0732">Signal</keyword>
<dbReference type="Proteomes" id="UP000324748">
    <property type="component" value="Unassembled WGS sequence"/>
</dbReference>
<dbReference type="EMBL" id="VSWC01000040">
    <property type="protein sequence ID" value="KAA1105708.1"/>
    <property type="molecule type" value="Genomic_DNA"/>
</dbReference>
<evidence type="ECO:0000256" key="2">
    <source>
        <dbReference type="SAM" id="SignalP"/>
    </source>
</evidence>
<organism evidence="3 8">
    <name type="scientific">Puccinia graminis f. sp. tritici</name>
    <dbReference type="NCBI Taxonomy" id="56615"/>
    <lineage>
        <taxon>Eukaryota</taxon>
        <taxon>Fungi</taxon>
        <taxon>Dikarya</taxon>
        <taxon>Basidiomycota</taxon>
        <taxon>Pucciniomycotina</taxon>
        <taxon>Pucciniomycetes</taxon>
        <taxon>Pucciniales</taxon>
        <taxon>Pucciniaceae</taxon>
        <taxon>Puccinia</taxon>
    </lineage>
</organism>
<dbReference type="OrthoDB" id="2506504at2759"/>
<dbReference type="EMBL" id="VSWC01000014">
    <property type="protein sequence ID" value="KAA1114671.1"/>
    <property type="molecule type" value="Genomic_DNA"/>
</dbReference>
<feature type="chain" id="PRO_5036137717" evidence="2">
    <location>
        <begin position="17"/>
        <end position="240"/>
    </location>
</feature>
<name>A0A5B0PB30_PUCGR</name>
<proteinExistence type="predicted"/>
<feature type="compositionally biased region" description="Polar residues" evidence="1">
    <location>
        <begin position="30"/>
        <end position="48"/>
    </location>
</feature>
<sequence>MLVTIPFSSLIALVSCASILSAPGAVQDSSRSTLLQRQVSPATQNGMKASTPGAGNAPMKTVGVQILTNGSPVELTELQKENLEQAEENKPGLNTMANALNELYFHDKYGSQKHDQAMLLKMVGQAAESTGKTGDPEAVSRAMLATFGPYNQGKPSKISASPIAPLTKTTAAMDESPSLKTVAHSLHEAWEKSLTSNPKLDNAQLVPVICSAIATSATSGDPVAVSKAIDAAYAKIAGTQ</sequence>
<dbReference type="AlphaFoldDB" id="A0A5B0PB30"/>
<evidence type="ECO:0000313" key="3">
    <source>
        <dbReference type="EMBL" id="KAA1098827.1"/>
    </source>
</evidence>
<dbReference type="Proteomes" id="UP000325313">
    <property type="component" value="Unassembled WGS sequence"/>
</dbReference>
<protein>
    <submittedName>
        <fullName evidence="3">Uncharacterized protein</fullName>
    </submittedName>
</protein>
<evidence type="ECO:0000313" key="6">
    <source>
        <dbReference type="EMBL" id="KAA1114671.1"/>
    </source>
</evidence>
<accession>A0A5B0PB30</accession>
<feature type="region of interest" description="Disordered" evidence="1">
    <location>
        <begin position="30"/>
        <end position="58"/>
    </location>
</feature>
<evidence type="ECO:0000313" key="4">
    <source>
        <dbReference type="EMBL" id="KAA1105708.1"/>
    </source>
</evidence>
<evidence type="ECO:0000313" key="8">
    <source>
        <dbReference type="Proteomes" id="UP000325313"/>
    </source>
</evidence>
<feature type="signal peptide" evidence="2">
    <location>
        <begin position="1"/>
        <end position="16"/>
    </location>
</feature>
<evidence type="ECO:0000313" key="5">
    <source>
        <dbReference type="EMBL" id="KAA1114669.1"/>
    </source>
</evidence>
<evidence type="ECO:0000313" key="7">
    <source>
        <dbReference type="Proteomes" id="UP000324748"/>
    </source>
</evidence>
<reference evidence="7 8" key="1">
    <citation type="submission" date="2019-05" db="EMBL/GenBank/DDBJ databases">
        <title>Emergence of the Ug99 lineage of the wheat stem rust pathogen through somatic hybridization.</title>
        <authorList>
            <person name="Li F."/>
            <person name="Upadhyaya N.M."/>
            <person name="Sperschneider J."/>
            <person name="Matny O."/>
            <person name="Nguyen-Phuc H."/>
            <person name="Mago R."/>
            <person name="Raley C."/>
            <person name="Miller M.E."/>
            <person name="Silverstein K.A.T."/>
            <person name="Henningsen E."/>
            <person name="Hirsch C.D."/>
            <person name="Visser B."/>
            <person name="Pretorius Z.A."/>
            <person name="Steffenson B.J."/>
            <person name="Schwessinger B."/>
            <person name="Dodds P.N."/>
            <person name="Figueroa M."/>
        </authorList>
    </citation>
    <scope>NUCLEOTIDE SEQUENCE [LARGE SCALE GENOMIC DNA]</scope>
    <source>
        <strain evidence="4">21-0</strain>
        <strain evidence="3 8">Ug99</strain>
    </source>
</reference>
<dbReference type="EMBL" id="VDEP01000345">
    <property type="protein sequence ID" value="KAA1098827.1"/>
    <property type="molecule type" value="Genomic_DNA"/>
</dbReference>
<evidence type="ECO:0000256" key="1">
    <source>
        <dbReference type="SAM" id="MobiDB-lite"/>
    </source>
</evidence>
<dbReference type="EMBL" id="VSWC01000014">
    <property type="protein sequence ID" value="KAA1114669.1"/>
    <property type="molecule type" value="Genomic_DNA"/>
</dbReference>